<accession>A0ABN7ABE4</accession>
<name>A0ABN7ABE4_9HEMI</name>
<evidence type="ECO:0000313" key="5">
    <source>
        <dbReference type="EMBL" id="BES89623.1"/>
    </source>
</evidence>
<keyword evidence="2" id="KW-0378">Hydrolase</keyword>
<evidence type="ECO:0000256" key="1">
    <source>
        <dbReference type="ARBA" id="ARBA00012552"/>
    </source>
</evidence>
<evidence type="ECO:0000256" key="4">
    <source>
        <dbReference type="ARBA" id="ARBA00047984"/>
    </source>
</evidence>
<evidence type="ECO:0000313" key="6">
    <source>
        <dbReference type="Proteomes" id="UP001307889"/>
    </source>
</evidence>
<dbReference type="PANTHER" id="PTHR18934:SF118">
    <property type="entry name" value="ATP-DEPENDENT RNA HELICASE DHX33"/>
    <property type="match status" value="1"/>
</dbReference>
<dbReference type="SUPFAM" id="SSF52540">
    <property type="entry name" value="P-loop containing nucleoside triphosphate hydrolases"/>
    <property type="match status" value="1"/>
</dbReference>
<evidence type="ECO:0000256" key="3">
    <source>
        <dbReference type="ARBA" id="ARBA00022806"/>
    </source>
</evidence>
<dbReference type="EC" id="3.6.4.13" evidence="1"/>
<reference evidence="5 6" key="1">
    <citation type="submission" date="2023-09" db="EMBL/GenBank/DDBJ databases">
        <title>Nesidiocoris tenuis whole genome shotgun sequence.</title>
        <authorList>
            <person name="Shibata T."/>
            <person name="Shimoda M."/>
            <person name="Kobayashi T."/>
            <person name="Uehara T."/>
        </authorList>
    </citation>
    <scope>NUCLEOTIDE SEQUENCE [LARGE SCALE GENOMIC DNA]</scope>
    <source>
        <strain evidence="5 6">Japan</strain>
    </source>
</reference>
<keyword evidence="3 5" id="KW-0347">Helicase</keyword>
<sequence length="102" mass="11605">MLTIEQQRKNLPIFHVRKRLLMEFEKHQTLIIIGETGCGKTTQIPQYLDELNMEGDGQIAITQVSKLTTHIHFTHYGCDCDRQRAADIVASRATANLIALNK</sequence>
<dbReference type="EMBL" id="AP028909">
    <property type="protein sequence ID" value="BES89623.1"/>
    <property type="molecule type" value="Genomic_DNA"/>
</dbReference>
<dbReference type="PANTHER" id="PTHR18934">
    <property type="entry name" value="ATP-DEPENDENT RNA HELICASE"/>
    <property type="match status" value="1"/>
</dbReference>
<proteinExistence type="predicted"/>
<dbReference type="Proteomes" id="UP001307889">
    <property type="component" value="Chromosome 1"/>
</dbReference>
<dbReference type="GO" id="GO:0004386">
    <property type="term" value="F:helicase activity"/>
    <property type="evidence" value="ECO:0007669"/>
    <property type="project" value="UniProtKB-KW"/>
</dbReference>
<protein>
    <recommendedName>
        <fullName evidence="1">RNA helicase</fullName>
        <ecNumber evidence="1">3.6.4.13</ecNumber>
    </recommendedName>
</protein>
<keyword evidence="6" id="KW-1185">Reference proteome</keyword>
<keyword evidence="3 5" id="KW-0067">ATP-binding</keyword>
<dbReference type="InterPro" id="IPR027417">
    <property type="entry name" value="P-loop_NTPase"/>
</dbReference>
<comment type="catalytic activity">
    <reaction evidence="4">
        <text>ATP + H2O = ADP + phosphate + H(+)</text>
        <dbReference type="Rhea" id="RHEA:13065"/>
        <dbReference type="ChEBI" id="CHEBI:15377"/>
        <dbReference type="ChEBI" id="CHEBI:15378"/>
        <dbReference type="ChEBI" id="CHEBI:30616"/>
        <dbReference type="ChEBI" id="CHEBI:43474"/>
        <dbReference type="ChEBI" id="CHEBI:456216"/>
        <dbReference type="EC" id="3.6.4.13"/>
    </reaction>
</comment>
<organism evidence="5 6">
    <name type="scientific">Nesidiocoris tenuis</name>
    <dbReference type="NCBI Taxonomy" id="355587"/>
    <lineage>
        <taxon>Eukaryota</taxon>
        <taxon>Metazoa</taxon>
        <taxon>Ecdysozoa</taxon>
        <taxon>Arthropoda</taxon>
        <taxon>Hexapoda</taxon>
        <taxon>Insecta</taxon>
        <taxon>Pterygota</taxon>
        <taxon>Neoptera</taxon>
        <taxon>Paraneoptera</taxon>
        <taxon>Hemiptera</taxon>
        <taxon>Heteroptera</taxon>
        <taxon>Panheteroptera</taxon>
        <taxon>Cimicomorpha</taxon>
        <taxon>Miridae</taxon>
        <taxon>Dicyphina</taxon>
        <taxon>Nesidiocoris</taxon>
    </lineage>
</organism>
<gene>
    <name evidence="5" type="ORF">NTJ_02430</name>
</gene>
<evidence type="ECO:0000256" key="2">
    <source>
        <dbReference type="ARBA" id="ARBA00022801"/>
    </source>
</evidence>
<keyword evidence="3 5" id="KW-0547">Nucleotide-binding</keyword>
<dbReference type="Gene3D" id="3.40.50.300">
    <property type="entry name" value="P-loop containing nucleotide triphosphate hydrolases"/>
    <property type="match status" value="1"/>
</dbReference>